<comment type="caution">
    <text evidence="2">The sequence shown here is derived from an EMBL/GenBank/DDBJ whole genome shotgun (WGS) entry which is preliminary data.</text>
</comment>
<evidence type="ECO:0000259" key="1">
    <source>
        <dbReference type="Pfam" id="PF05709"/>
    </source>
</evidence>
<dbReference type="Gene3D" id="2.60.120.860">
    <property type="match status" value="1"/>
</dbReference>
<dbReference type="RefSeq" id="WP_367406029.1">
    <property type="nucleotide sequence ID" value="NZ_JARNBH010000002.1"/>
</dbReference>
<protein>
    <submittedName>
        <fullName evidence="2">Phage tail family protein</fullName>
    </submittedName>
</protein>
<reference evidence="2 3" key="1">
    <citation type="submission" date="2023-03" db="EMBL/GenBank/DDBJ databases">
        <title>Bacillus Genome Sequencing.</title>
        <authorList>
            <person name="Dunlap C."/>
        </authorList>
    </citation>
    <scope>NUCLEOTIDE SEQUENCE [LARGE SCALE GENOMIC DNA]</scope>
    <source>
        <strain evidence="2 3">B-41290</strain>
    </source>
</reference>
<evidence type="ECO:0000313" key="2">
    <source>
        <dbReference type="EMBL" id="MEC0271924.1"/>
    </source>
</evidence>
<feature type="domain" description="Siphovirus-type tail component RIFT-related" evidence="1">
    <location>
        <begin position="22"/>
        <end position="131"/>
    </location>
</feature>
<dbReference type="Proteomes" id="UP001307168">
    <property type="component" value="Unassembled WGS sequence"/>
</dbReference>
<keyword evidence="3" id="KW-1185">Reference proteome</keyword>
<dbReference type="AlphaFoldDB" id="A0AAW9N6P0"/>
<organism evidence="2 3">
    <name type="scientific">Peribacillus castrilensis</name>
    <dbReference type="NCBI Taxonomy" id="2897690"/>
    <lineage>
        <taxon>Bacteria</taxon>
        <taxon>Bacillati</taxon>
        <taxon>Bacillota</taxon>
        <taxon>Bacilli</taxon>
        <taxon>Bacillales</taxon>
        <taxon>Bacillaceae</taxon>
        <taxon>Peribacillus</taxon>
    </lineage>
</organism>
<evidence type="ECO:0000313" key="3">
    <source>
        <dbReference type="Proteomes" id="UP001307168"/>
    </source>
</evidence>
<proteinExistence type="predicted"/>
<accession>A0AAW9N6P0</accession>
<dbReference type="Gene3D" id="2.40.30.200">
    <property type="match status" value="1"/>
</dbReference>
<dbReference type="InterPro" id="IPR006520">
    <property type="entry name" value="Dit_BPSPP_N"/>
</dbReference>
<gene>
    <name evidence="2" type="ORF">P4706_02345</name>
</gene>
<dbReference type="EMBL" id="JARNBH010000002">
    <property type="protein sequence ID" value="MEC0271924.1"/>
    <property type="molecule type" value="Genomic_DNA"/>
</dbReference>
<dbReference type="Pfam" id="PF05709">
    <property type="entry name" value="Sipho_tail"/>
    <property type="match status" value="1"/>
</dbReference>
<dbReference type="InterPro" id="IPR008841">
    <property type="entry name" value="Siphovirus-type_tail_N"/>
</dbReference>
<dbReference type="NCBIfam" id="TIGR01633">
    <property type="entry name" value="phi3626_gp14_N"/>
    <property type="match status" value="1"/>
</dbReference>
<sequence length="561" mass="63091">MSEEITFNYCGFNSRDDLFLITNEINRNVTAEISENVQAIPGMVGQLFQGNSYGQKIVDLEVTIQADSERDRVQKLHALSTLIMQTGDDEYPMVFSDESDYTYYGHFSGVSKPERISETSHWARFTLTFSCSDPKGYGEYETTDMLSNPTTISPNGTAECYPIFTCLPKKDVTKIALTDEDGNYVYLGADVDPDTGDSPINKEPLVLHDPCNTLATWTEITNSNLTFTIENGIPSGQMRSTANAIKVALDSNGVSNFGPATNNSKWHGPVRQQWLPNAYGDFRLLVRMYNYQYYPRARGKCEVYLLDEDGARFGKIMLKDVGNSEEVAVQFQIGTSSKFKEIYAGKGKVYKRKKSTKTVKLGAGTKKVTSKGKTKTVQQWKTVKLDEDASTSTFTDFYGYLRLQKIGNKYQVYILKLDSNSNPLWDKPIIVNWTDTKNQFSNKKLAGIAFYTAKMDIPEDAANPKKAYKHNNIALTDVKIWNIIDGGNNSTKAPTVIAHKGDEIKINAEDRTVYKNGAPFMENFYIGSNFPTMQGGIQKTFAFEPDLGEADWYYEYRPTNN</sequence>
<name>A0AAW9N6P0_9BACI</name>